<feature type="region of interest" description="Disordered" evidence="1">
    <location>
        <begin position="172"/>
        <end position="195"/>
    </location>
</feature>
<dbReference type="Proteomes" id="UP001165190">
    <property type="component" value="Unassembled WGS sequence"/>
</dbReference>
<evidence type="ECO:0000313" key="3">
    <source>
        <dbReference type="Proteomes" id="UP001165190"/>
    </source>
</evidence>
<evidence type="ECO:0000313" key="2">
    <source>
        <dbReference type="EMBL" id="GMI83692.1"/>
    </source>
</evidence>
<keyword evidence="3" id="KW-1185">Reference proteome</keyword>
<proteinExistence type="predicted"/>
<reference evidence="2" key="1">
    <citation type="submission" date="2023-05" db="EMBL/GenBank/DDBJ databases">
        <title>Genome and transcriptome analyses reveal genes involved in the formation of fine ridges on petal epidermal cells in Hibiscus trionum.</title>
        <authorList>
            <person name="Koshimizu S."/>
            <person name="Masuda S."/>
            <person name="Ishii T."/>
            <person name="Shirasu K."/>
            <person name="Hoshino A."/>
            <person name="Arita M."/>
        </authorList>
    </citation>
    <scope>NUCLEOTIDE SEQUENCE</scope>
    <source>
        <strain evidence="2">Hamamatsu line</strain>
    </source>
</reference>
<accession>A0A9W7HUI2</accession>
<evidence type="ECO:0000256" key="1">
    <source>
        <dbReference type="SAM" id="MobiDB-lite"/>
    </source>
</evidence>
<protein>
    <submittedName>
        <fullName evidence="2">RNApolymerase sigma-subunit F, SIGMA FACTOR 6</fullName>
    </submittedName>
</protein>
<comment type="caution">
    <text evidence="2">The sequence shown here is derived from an EMBL/GenBank/DDBJ whole genome shotgun (WGS) entry which is preliminary data.</text>
</comment>
<dbReference type="EMBL" id="BSYR01000019">
    <property type="protein sequence ID" value="GMI83692.1"/>
    <property type="molecule type" value="Genomic_DNA"/>
</dbReference>
<gene>
    <name evidence="2" type="ORF">HRI_002038500</name>
</gene>
<dbReference type="AlphaFoldDB" id="A0A9W7HUI2"/>
<sequence>MESARNFLYSSPTFFTITQLKSSIFSSPSSSVSMFHEQVAPTAATSIPVASVSRYFPRSVLSQEQRDDCRAPPVLQFFKEDKAYQEATIEKLENGTLHWPDLRKLLLLLESSKNPSSYSNMQSVVVNSEEIMNVEPSNIIDLVKKAFSASKQAAALAEDLKLDLDDSLSESLGSANSSTLPVEEQKALTELRLGQ</sequence>
<name>A0A9W7HUI2_HIBTR</name>
<dbReference type="OrthoDB" id="10534702at2759"/>
<organism evidence="2 3">
    <name type="scientific">Hibiscus trionum</name>
    <name type="common">Flower of an hour</name>
    <dbReference type="NCBI Taxonomy" id="183268"/>
    <lineage>
        <taxon>Eukaryota</taxon>
        <taxon>Viridiplantae</taxon>
        <taxon>Streptophyta</taxon>
        <taxon>Embryophyta</taxon>
        <taxon>Tracheophyta</taxon>
        <taxon>Spermatophyta</taxon>
        <taxon>Magnoliopsida</taxon>
        <taxon>eudicotyledons</taxon>
        <taxon>Gunneridae</taxon>
        <taxon>Pentapetalae</taxon>
        <taxon>rosids</taxon>
        <taxon>malvids</taxon>
        <taxon>Malvales</taxon>
        <taxon>Malvaceae</taxon>
        <taxon>Malvoideae</taxon>
        <taxon>Hibiscus</taxon>
    </lineage>
</organism>